<comment type="caution">
    <text evidence="2">The sequence shown here is derived from an EMBL/GenBank/DDBJ whole genome shotgun (WGS) entry which is preliminary data.</text>
</comment>
<evidence type="ECO:0000313" key="2">
    <source>
        <dbReference type="EMBL" id="KAH3877936.1"/>
    </source>
</evidence>
<dbReference type="EMBL" id="JAIWYP010000001">
    <property type="protein sequence ID" value="KAH3877936.1"/>
    <property type="molecule type" value="Genomic_DNA"/>
</dbReference>
<proteinExistence type="predicted"/>
<dbReference type="Proteomes" id="UP000828390">
    <property type="component" value="Unassembled WGS sequence"/>
</dbReference>
<name>A0A9D4RQN3_DREPO</name>
<keyword evidence="3" id="KW-1185">Reference proteome</keyword>
<gene>
    <name evidence="2" type="ORF">DPMN_001816</name>
</gene>
<sequence>MDIQLEYPNHVRDREDSAGGRRDEEVQRQHHTNERIKMDWFWAKAFDFLRV</sequence>
<feature type="compositionally biased region" description="Basic and acidic residues" evidence="1">
    <location>
        <begin position="9"/>
        <end position="30"/>
    </location>
</feature>
<evidence type="ECO:0000256" key="1">
    <source>
        <dbReference type="SAM" id="MobiDB-lite"/>
    </source>
</evidence>
<reference evidence="2" key="2">
    <citation type="submission" date="2020-11" db="EMBL/GenBank/DDBJ databases">
        <authorList>
            <person name="McCartney M.A."/>
            <person name="Auch B."/>
            <person name="Kono T."/>
            <person name="Mallez S."/>
            <person name="Becker A."/>
            <person name="Gohl D.M."/>
            <person name="Silverstein K.A.T."/>
            <person name="Koren S."/>
            <person name="Bechman K.B."/>
            <person name="Herman A."/>
            <person name="Abrahante J.E."/>
            <person name="Garbe J."/>
        </authorList>
    </citation>
    <scope>NUCLEOTIDE SEQUENCE</scope>
    <source>
        <strain evidence="2">Duluth1</strain>
        <tissue evidence="2">Whole animal</tissue>
    </source>
</reference>
<dbReference type="AlphaFoldDB" id="A0A9D4RQN3"/>
<reference evidence="2" key="1">
    <citation type="journal article" date="2019" name="bioRxiv">
        <title>The Genome of the Zebra Mussel, Dreissena polymorpha: A Resource for Invasive Species Research.</title>
        <authorList>
            <person name="McCartney M.A."/>
            <person name="Auch B."/>
            <person name="Kono T."/>
            <person name="Mallez S."/>
            <person name="Zhang Y."/>
            <person name="Obille A."/>
            <person name="Becker A."/>
            <person name="Abrahante J.E."/>
            <person name="Garbe J."/>
            <person name="Badalamenti J.P."/>
            <person name="Herman A."/>
            <person name="Mangelson H."/>
            <person name="Liachko I."/>
            <person name="Sullivan S."/>
            <person name="Sone E.D."/>
            <person name="Koren S."/>
            <person name="Silverstein K.A.T."/>
            <person name="Beckman K.B."/>
            <person name="Gohl D.M."/>
        </authorList>
    </citation>
    <scope>NUCLEOTIDE SEQUENCE</scope>
    <source>
        <strain evidence="2">Duluth1</strain>
        <tissue evidence="2">Whole animal</tissue>
    </source>
</reference>
<organism evidence="2 3">
    <name type="scientific">Dreissena polymorpha</name>
    <name type="common">Zebra mussel</name>
    <name type="synonym">Mytilus polymorpha</name>
    <dbReference type="NCBI Taxonomy" id="45954"/>
    <lineage>
        <taxon>Eukaryota</taxon>
        <taxon>Metazoa</taxon>
        <taxon>Spiralia</taxon>
        <taxon>Lophotrochozoa</taxon>
        <taxon>Mollusca</taxon>
        <taxon>Bivalvia</taxon>
        <taxon>Autobranchia</taxon>
        <taxon>Heteroconchia</taxon>
        <taxon>Euheterodonta</taxon>
        <taxon>Imparidentia</taxon>
        <taxon>Neoheterodontei</taxon>
        <taxon>Myida</taxon>
        <taxon>Dreissenoidea</taxon>
        <taxon>Dreissenidae</taxon>
        <taxon>Dreissena</taxon>
    </lineage>
</organism>
<feature type="region of interest" description="Disordered" evidence="1">
    <location>
        <begin position="1"/>
        <end position="30"/>
    </location>
</feature>
<evidence type="ECO:0000313" key="3">
    <source>
        <dbReference type="Proteomes" id="UP000828390"/>
    </source>
</evidence>
<protein>
    <submittedName>
        <fullName evidence="2">Uncharacterized protein</fullName>
    </submittedName>
</protein>
<accession>A0A9D4RQN3</accession>